<name>A0A7W9FEY2_9CAUL</name>
<feature type="transmembrane region" description="Helical" evidence="1">
    <location>
        <begin position="12"/>
        <end position="34"/>
    </location>
</feature>
<dbReference type="AlphaFoldDB" id="A0A7W9FEY2"/>
<keyword evidence="1" id="KW-1133">Transmembrane helix</keyword>
<feature type="transmembrane region" description="Helical" evidence="1">
    <location>
        <begin position="88"/>
        <end position="107"/>
    </location>
</feature>
<accession>A0A7W9FEY2</accession>
<keyword evidence="1" id="KW-0812">Transmembrane</keyword>
<dbReference type="EMBL" id="JACHOR010000001">
    <property type="protein sequence ID" value="MBB5744839.1"/>
    <property type="molecule type" value="Genomic_DNA"/>
</dbReference>
<evidence type="ECO:0000313" key="2">
    <source>
        <dbReference type="EMBL" id="MBB5744839.1"/>
    </source>
</evidence>
<feature type="transmembrane region" description="Helical" evidence="1">
    <location>
        <begin position="46"/>
        <end position="67"/>
    </location>
</feature>
<feature type="transmembrane region" description="Helical" evidence="1">
    <location>
        <begin position="151"/>
        <end position="168"/>
    </location>
</feature>
<proteinExistence type="predicted"/>
<evidence type="ECO:0000313" key="3">
    <source>
        <dbReference type="Proteomes" id="UP000545037"/>
    </source>
</evidence>
<dbReference type="Proteomes" id="UP000545037">
    <property type="component" value="Unassembled WGS sequence"/>
</dbReference>
<sequence length="421" mass="44854">MQTKARILGIDLLRSVAILGAMASHALTAADAFHWGDTAAMQLARLAMGLATPIFICLFGSMLEIVYRRQIATQGFEAVILKLLSRALQCYVLYVLALALHVAVGDFSAGYALRCALLIGVTPFSDILKFYAVILAVAPLILWLSRRRSGLVSLCIAGVALHLLHPWLPVISVPPGYLFGGNYLDFAAGFVYGGGKGPGGPSLLHGLTLVIYGMVLGRLALSLLKEVGRGRAWARLRLAGAAFVLSGVVASLWPWHAPLAEPVQALIEMTYRNGNDPIYFALGSLAATLLAWAFLEAYDVRRVRLGSGVAFIGSSSLFTFSFGNMILIAAPDLDLGPAQSLFYAIALLSAVFLLSWLFWASLKSGRTSLVEGGSGLPANWARLQAGTIGVLSLSVAGAAGVYGDILMTRDASSLRSRRRKS</sequence>
<organism evidence="2 3">
    <name type="scientific">Brevundimonas variabilis</name>
    <dbReference type="NCBI Taxonomy" id="74312"/>
    <lineage>
        <taxon>Bacteria</taxon>
        <taxon>Pseudomonadati</taxon>
        <taxon>Pseudomonadota</taxon>
        <taxon>Alphaproteobacteria</taxon>
        <taxon>Caulobacterales</taxon>
        <taxon>Caulobacteraceae</taxon>
        <taxon>Brevundimonas</taxon>
    </lineage>
</organism>
<feature type="transmembrane region" description="Helical" evidence="1">
    <location>
        <begin position="127"/>
        <end position="144"/>
    </location>
</feature>
<gene>
    <name evidence="2" type="ORF">GGR13_000411</name>
</gene>
<comment type="caution">
    <text evidence="2">The sequence shown here is derived from an EMBL/GenBank/DDBJ whole genome shotgun (WGS) entry which is preliminary data.</text>
</comment>
<feature type="transmembrane region" description="Helical" evidence="1">
    <location>
        <begin position="341"/>
        <end position="359"/>
    </location>
</feature>
<feature type="transmembrane region" description="Helical" evidence="1">
    <location>
        <begin position="203"/>
        <end position="224"/>
    </location>
</feature>
<keyword evidence="3" id="KW-1185">Reference proteome</keyword>
<feature type="transmembrane region" description="Helical" evidence="1">
    <location>
        <begin position="277"/>
        <end position="295"/>
    </location>
</feature>
<feature type="transmembrane region" description="Helical" evidence="1">
    <location>
        <begin position="307"/>
        <end position="329"/>
    </location>
</feature>
<feature type="transmembrane region" description="Helical" evidence="1">
    <location>
        <begin position="236"/>
        <end position="257"/>
    </location>
</feature>
<dbReference type="RefSeq" id="WP_183211794.1">
    <property type="nucleotide sequence ID" value="NZ_JACHOR010000001.1"/>
</dbReference>
<protein>
    <recommendedName>
        <fullName evidence="4">Heparan-alpha-glucosaminide N-acetyltransferase catalytic domain-containing protein</fullName>
    </recommendedName>
</protein>
<evidence type="ECO:0000256" key="1">
    <source>
        <dbReference type="SAM" id="Phobius"/>
    </source>
</evidence>
<evidence type="ECO:0008006" key="4">
    <source>
        <dbReference type="Google" id="ProtNLM"/>
    </source>
</evidence>
<keyword evidence="1" id="KW-0472">Membrane</keyword>
<reference evidence="2 3" key="1">
    <citation type="submission" date="2020-08" db="EMBL/GenBank/DDBJ databases">
        <title>Genomic Encyclopedia of Type Strains, Phase IV (KMG-IV): sequencing the most valuable type-strain genomes for metagenomic binning, comparative biology and taxonomic classification.</title>
        <authorList>
            <person name="Goeker M."/>
        </authorList>
    </citation>
    <scope>NUCLEOTIDE SEQUENCE [LARGE SCALE GENOMIC DNA]</scope>
    <source>
        <strain evidence="2 3">DSM 4737</strain>
    </source>
</reference>